<dbReference type="AlphaFoldDB" id="A0A4S2MPM7"/>
<keyword evidence="1" id="KW-0472">Membrane</keyword>
<dbReference type="Proteomes" id="UP000298138">
    <property type="component" value="Unassembled WGS sequence"/>
</dbReference>
<proteinExistence type="predicted"/>
<keyword evidence="1" id="KW-1133">Transmembrane helix</keyword>
<protein>
    <submittedName>
        <fullName evidence="2">Uncharacterized protein</fullName>
    </submittedName>
</protein>
<sequence>MVTLLPRRAETWIPFSLGSLLTITAQMVCVDIHIDKFDQRHWCTRRRIDDQDL</sequence>
<feature type="transmembrane region" description="Helical" evidence="1">
    <location>
        <begin position="12"/>
        <end position="30"/>
    </location>
</feature>
<evidence type="ECO:0000313" key="2">
    <source>
        <dbReference type="EMBL" id="TGZ79142.1"/>
    </source>
</evidence>
<evidence type="ECO:0000313" key="3">
    <source>
        <dbReference type="Proteomes" id="UP000298138"/>
    </source>
</evidence>
<dbReference type="InParanoid" id="A0A4S2MPM7"/>
<keyword evidence="3" id="KW-1185">Reference proteome</keyword>
<dbReference type="EMBL" id="ML220134">
    <property type="protein sequence ID" value="TGZ79142.1"/>
    <property type="molecule type" value="Genomic_DNA"/>
</dbReference>
<accession>A0A4S2MPM7</accession>
<reference evidence="2 3" key="1">
    <citation type="submission" date="2019-04" db="EMBL/GenBank/DDBJ databases">
        <title>Comparative genomics and transcriptomics to analyze fruiting body development in filamentous ascomycetes.</title>
        <authorList>
            <consortium name="DOE Joint Genome Institute"/>
            <person name="Lutkenhaus R."/>
            <person name="Traeger S."/>
            <person name="Breuer J."/>
            <person name="Kuo A."/>
            <person name="Lipzen A."/>
            <person name="Pangilinan J."/>
            <person name="Dilworth D."/>
            <person name="Sandor L."/>
            <person name="Poggeler S."/>
            <person name="Barry K."/>
            <person name="Grigoriev I.V."/>
            <person name="Nowrousian M."/>
        </authorList>
    </citation>
    <scope>NUCLEOTIDE SEQUENCE [LARGE SCALE GENOMIC DNA]</scope>
    <source>
        <strain evidence="2 3">CBS 389.68</strain>
    </source>
</reference>
<name>A0A4S2MPM7_9PEZI</name>
<organism evidence="2 3">
    <name type="scientific">Ascodesmis nigricans</name>
    <dbReference type="NCBI Taxonomy" id="341454"/>
    <lineage>
        <taxon>Eukaryota</taxon>
        <taxon>Fungi</taxon>
        <taxon>Dikarya</taxon>
        <taxon>Ascomycota</taxon>
        <taxon>Pezizomycotina</taxon>
        <taxon>Pezizomycetes</taxon>
        <taxon>Pezizales</taxon>
        <taxon>Ascodesmidaceae</taxon>
        <taxon>Ascodesmis</taxon>
    </lineage>
</organism>
<evidence type="ECO:0000256" key="1">
    <source>
        <dbReference type="SAM" id="Phobius"/>
    </source>
</evidence>
<gene>
    <name evidence="2" type="ORF">EX30DRAFT_342619</name>
</gene>
<keyword evidence="1" id="KW-0812">Transmembrane</keyword>